<dbReference type="EMBL" id="CP009617">
    <property type="protein sequence ID" value="AIW18682.1"/>
    <property type="molecule type" value="Genomic_DNA"/>
</dbReference>
<keyword evidence="12 14" id="KW-0067">ATP-binding</keyword>
<feature type="binding site" evidence="16">
    <location>
        <begin position="8"/>
        <end position="15"/>
    </location>
    <ligand>
        <name>GTP</name>
        <dbReference type="ChEBI" id="CHEBI:37565"/>
    </ligand>
</feature>
<evidence type="ECO:0000256" key="9">
    <source>
        <dbReference type="ARBA" id="ARBA00022679"/>
    </source>
</evidence>
<sequence>MSVHLILGGARSGKSSFAESLVVERHSVYTRHYVATATAFDDEMAARIAHHKISRGSGWVEHECPNALEDQIERFTSQDIVLIDCLTLWINNVIYNQGQPIEPHQITERVGRLVKTLAASEANLVVVSNEVGLGVIPMGEVTRLFVDHAGWMNQAIAKVADKVTFVAAGLPMVLKEKSREDS</sequence>
<keyword evidence="18" id="KW-1185">Reference proteome</keyword>
<evidence type="ECO:0000256" key="6">
    <source>
        <dbReference type="ARBA" id="ARBA00005159"/>
    </source>
</evidence>
<evidence type="ECO:0000256" key="12">
    <source>
        <dbReference type="ARBA" id="ARBA00022840"/>
    </source>
</evidence>
<dbReference type="Pfam" id="PF02283">
    <property type="entry name" value="CobU"/>
    <property type="match status" value="1"/>
</dbReference>
<evidence type="ECO:0000256" key="15">
    <source>
        <dbReference type="PIRSR" id="PIRSR006135-1"/>
    </source>
</evidence>
<evidence type="ECO:0000256" key="11">
    <source>
        <dbReference type="ARBA" id="ARBA00022777"/>
    </source>
</evidence>
<comment type="function">
    <text evidence="4 14">Catalyzes ATP-dependent phosphorylation of adenosylcobinamide and addition of GMP to adenosylcobinamide phosphate.</text>
</comment>
<dbReference type="PANTHER" id="PTHR34848">
    <property type="match status" value="1"/>
</dbReference>
<keyword evidence="10 14" id="KW-0547">Nucleotide-binding</keyword>
<name>A0AAN0VWY9_9VIBR</name>
<evidence type="ECO:0000256" key="7">
    <source>
        <dbReference type="ARBA" id="ARBA00007490"/>
    </source>
</evidence>
<evidence type="ECO:0000256" key="2">
    <source>
        <dbReference type="ARBA" id="ARBA00000711"/>
    </source>
</evidence>
<feature type="binding site" evidence="16">
    <location>
        <begin position="35"/>
        <end position="37"/>
    </location>
    <ligand>
        <name>GTP</name>
        <dbReference type="ChEBI" id="CHEBI:37565"/>
    </ligand>
</feature>
<dbReference type="GO" id="GO:0005524">
    <property type="term" value="F:ATP binding"/>
    <property type="evidence" value="ECO:0007669"/>
    <property type="project" value="UniProtKB-UniRule"/>
</dbReference>
<dbReference type="EC" id="2.7.7.62" evidence="14"/>
<reference evidence="17 18" key="1">
    <citation type="submission" date="2014-10" db="EMBL/GenBank/DDBJ databases">
        <title>The Complete Genome Sequence for the Shellfish Pathogen Vibrio coralliilyticus RE98 Isolated from a Shellfish Hatchery.</title>
        <authorList>
            <person name="Richards G.P."/>
            <person name="Bono J.L."/>
            <person name="Watson M.A."/>
            <person name="Needleman D.S."/>
        </authorList>
    </citation>
    <scope>NUCLEOTIDE SEQUENCE [LARGE SCALE GENOMIC DNA]</scope>
    <source>
        <strain evidence="17 18">RE98</strain>
    </source>
</reference>
<evidence type="ECO:0000256" key="14">
    <source>
        <dbReference type="PIRNR" id="PIRNR006135"/>
    </source>
</evidence>
<feature type="binding site" evidence="16">
    <location>
        <position position="84"/>
    </location>
    <ligand>
        <name>GTP</name>
        <dbReference type="ChEBI" id="CHEBI:37565"/>
    </ligand>
</feature>
<dbReference type="GO" id="GO:0008820">
    <property type="term" value="F:cobinamide phosphate guanylyltransferase activity"/>
    <property type="evidence" value="ECO:0007669"/>
    <property type="project" value="UniProtKB-UniRule"/>
</dbReference>
<keyword evidence="13 14" id="KW-0342">GTP-binding</keyword>
<keyword evidence="8 14" id="KW-0169">Cobalamin biosynthesis</keyword>
<dbReference type="EC" id="2.7.1.156" evidence="14"/>
<keyword evidence="9 14" id="KW-0808">Transferase</keyword>
<gene>
    <name evidence="17" type="ORF">IX92_06315</name>
</gene>
<proteinExistence type="inferred from homology"/>
<keyword evidence="11 14" id="KW-0418">Kinase</keyword>
<dbReference type="AlphaFoldDB" id="A0AAN0VWY9"/>
<dbReference type="PANTHER" id="PTHR34848:SF1">
    <property type="entry name" value="BIFUNCTIONAL ADENOSYLCOBALAMIN BIOSYNTHESIS PROTEIN COBU"/>
    <property type="match status" value="1"/>
</dbReference>
<dbReference type="CDD" id="cd00544">
    <property type="entry name" value="CobU"/>
    <property type="match status" value="1"/>
</dbReference>
<dbReference type="InterPro" id="IPR003203">
    <property type="entry name" value="CobU/CobP"/>
</dbReference>
<evidence type="ECO:0000256" key="16">
    <source>
        <dbReference type="PIRSR" id="PIRSR006135-2"/>
    </source>
</evidence>
<feature type="binding site" evidence="16">
    <location>
        <begin position="52"/>
        <end position="55"/>
    </location>
    <ligand>
        <name>GTP</name>
        <dbReference type="ChEBI" id="CHEBI:37565"/>
    </ligand>
</feature>
<evidence type="ECO:0000313" key="18">
    <source>
        <dbReference type="Proteomes" id="UP000030081"/>
    </source>
</evidence>
<evidence type="ECO:0000256" key="3">
    <source>
        <dbReference type="ARBA" id="ARBA00001522"/>
    </source>
</evidence>
<dbReference type="Gene3D" id="3.40.50.300">
    <property type="entry name" value="P-loop containing nucleotide triphosphate hydrolases"/>
    <property type="match status" value="1"/>
</dbReference>
<evidence type="ECO:0000256" key="8">
    <source>
        <dbReference type="ARBA" id="ARBA00022573"/>
    </source>
</evidence>
<organism evidence="17 18">
    <name type="scientific">Vibrio coralliilyticus</name>
    <dbReference type="NCBI Taxonomy" id="190893"/>
    <lineage>
        <taxon>Bacteria</taxon>
        <taxon>Pseudomonadati</taxon>
        <taxon>Pseudomonadota</taxon>
        <taxon>Gammaproteobacteria</taxon>
        <taxon>Vibrionales</taxon>
        <taxon>Vibrionaceae</taxon>
        <taxon>Vibrio</taxon>
    </lineage>
</organism>
<evidence type="ECO:0000256" key="1">
    <source>
        <dbReference type="ARBA" id="ARBA00000312"/>
    </source>
</evidence>
<dbReference type="GO" id="GO:0005525">
    <property type="term" value="F:GTP binding"/>
    <property type="evidence" value="ECO:0007669"/>
    <property type="project" value="UniProtKB-UniRule"/>
</dbReference>
<comment type="catalytic activity">
    <reaction evidence="3">
        <text>adenosylcob(III)inamide + GTP = adenosylcob(III)inamide phosphate + GDP + H(+)</text>
        <dbReference type="Rhea" id="RHEA:15765"/>
        <dbReference type="ChEBI" id="CHEBI:2480"/>
        <dbReference type="ChEBI" id="CHEBI:15378"/>
        <dbReference type="ChEBI" id="CHEBI:37565"/>
        <dbReference type="ChEBI" id="CHEBI:58189"/>
        <dbReference type="ChEBI" id="CHEBI:58502"/>
        <dbReference type="EC" id="2.7.1.156"/>
    </reaction>
</comment>
<evidence type="ECO:0000256" key="13">
    <source>
        <dbReference type="ARBA" id="ARBA00023134"/>
    </source>
</evidence>
<evidence type="ECO:0000313" key="17">
    <source>
        <dbReference type="EMBL" id="AIW18682.1"/>
    </source>
</evidence>
<comment type="pathway">
    <text evidence="6 14">Cofactor biosynthesis; adenosylcobalamin biosynthesis; adenosylcobalamin from cob(II)yrinate a,c-diamide: step 5/7.</text>
</comment>
<dbReference type="NCBIfam" id="NF004469">
    <property type="entry name" value="PRK05800.1"/>
    <property type="match status" value="1"/>
</dbReference>
<feature type="binding site" evidence="16">
    <location>
        <position position="63"/>
    </location>
    <ligand>
        <name>GTP</name>
        <dbReference type="ChEBI" id="CHEBI:37565"/>
    </ligand>
</feature>
<dbReference type="KEGG" id="vcy:IX92_06315"/>
<comment type="similarity">
    <text evidence="7 14">Belongs to the CobU/CobP family.</text>
</comment>
<comment type="catalytic activity">
    <reaction evidence="1 14">
        <text>adenosylcob(III)inamide + ATP = adenosylcob(III)inamide phosphate + ADP + H(+)</text>
        <dbReference type="Rhea" id="RHEA:15769"/>
        <dbReference type="ChEBI" id="CHEBI:2480"/>
        <dbReference type="ChEBI" id="CHEBI:15378"/>
        <dbReference type="ChEBI" id="CHEBI:30616"/>
        <dbReference type="ChEBI" id="CHEBI:58502"/>
        <dbReference type="ChEBI" id="CHEBI:456216"/>
        <dbReference type="EC" id="2.7.1.156"/>
    </reaction>
</comment>
<comment type="pathway">
    <text evidence="5 14">Cofactor biosynthesis; adenosylcobalamin biosynthesis; adenosylcobalamin from cob(II)yrinate a,c-diamide: step 6/7.</text>
</comment>
<evidence type="ECO:0000256" key="4">
    <source>
        <dbReference type="ARBA" id="ARBA00003889"/>
    </source>
</evidence>
<evidence type="ECO:0000256" key="5">
    <source>
        <dbReference type="ARBA" id="ARBA00004692"/>
    </source>
</evidence>
<dbReference type="PIRSF" id="PIRSF006135">
    <property type="entry name" value="CobU"/>
    <property type="match status" value="1"/>
</dbReference>
<evidence type="ECO:0000256" key="10">
    <source>
        <dbReference type="ARBA" id="ARBA00022741"/>
    </source>
</evidence>
<accession>A0AAN0VWY9</accession>
<protein>
    <recommendedName>
        <fullName evidence="14">Bifunctional adenosylcobalamin biosynthesis protein</fullName>
        <ecNumber evidence="14">2.7.1.156</ecNumber>
        <ecNumber evidence="14">2.7.7.62</ecNumber>
    </recommendedName>
</protein>
<comment type="catalytic activity">
    <reaction evidence="2 14">
        <text>adenosylcob(III)inamide phosphate + GTP + H(+) = adenosylcob(III)inamide-GDP + diphosphate</text>
        <dbReference type="Rhea" id="RHEA:22712"/>
        <dbReference type="ChEBI" id="CHEBI:15378"/>
        <dbReference type="ChEBI" id="CHEBI:33019"/>
        <dbReference type="ChEBI" id="CHEBI:37565"/>
        <dbReference type="ChEBI" id="CHEBI:58502"/>
        <dbReference type="ChEBI" id="CHEBI:60487"/>
        <dbReference type="EC" id="2.7.7.62"/>
    </reaction>
</comment>
<dbReference type="SUPFAM" id="SSF52540">
    <property type="entry name" value="P-loop containing nucleoside triphosphate hydrolases"/>
    <property type="match status" value="1"/>
</dbReference>
<dbReference type="GO" id="GO:0009236">
    <property type="term" value="P:cobalamin biosynthetic process"/>
    <property type="evidence" value="ECO:0007669"/>
    <property type="project" value="UniProtKB-UniRule"/>
</dbReference>
<feature type="active site" description="GMP-histidine intermediate" evidence="15">
    <location>
        <position position="51"/>
    </location>
</feature>
<dbReference type="InterPro" id="IPR027417">
    <property type="entry name" value="P-loop_NTPase"/>
</dbReference>
<dbReference type="RefSeq" id="WP_043007815.1">
    <property type="nucleotide sequence ID" value="NZ_CP009617.1"/>
</dbReference>
<dbReference type="Proteomes" id="UP000030081">
    <property type="component" value="Chromosome 1"/>
</dbReference>
<dbReference type="GO" id="GO:0043752">
    <property type="term" value="F:adenosylcobinamide kinase activity"/>
    <property type="evidence" value="ECO:0007669"/>
    <property type="project" value="UniProtKB-EC"/>
</dbReference>